<feature type="compositionally biased region" description="Polar residues" evidence="1">
    <location>
        <begin position="463"/>
        <end position="473"/>
    </location>
</feature>
<evidence type="ECO:0000313" key="2">
    <source>
        <dbReference type="EMBL" id="KAG2109006.1"/>
    </source>
</evidence>
<dbReference type="GeneID" id="64703717"/>
<feature type="compositionally biased region" description="Pro residues" evidence="1">
    <location>
        <begin position="442"/>
        <end position="462"/>
    </location>
</feature>
<dbReference type="AlphaFoldDB" id="A0A9P7F6U3"/>
<dbReference type="EMBL" id="JABBWM010000025">
    <property type="protein sequence ID" value="KAG2109006.1"/>
    <property type="molecule type" value="Genomic_DNA"/>
</dbReference>
<protein>
    <recommendedName>
        <fullName evidence="4">Gag-like protein</fullName>
    </recommendedName>
</protein>
<dbReference type="Proteomes" id="UP000823399">
    <property type="component" value="Unassembled WGS sequence"/>
</dbReference>
<dbReference type="OrthoDB" id="4230923at2759"/>
<organism evidence="2 3">
    <name type="scientific">Suillus discolor</name>
    <dbReference type="NCBI Taxonomy" id="1912936"/>
    <lineage>
        <taxon>Eukaryota</taxon>
        <taxon>Fungi</taxon>
        <taxon>Dikarya</taxon>
        <taxon>Basidiomycota</taxon>
        <taxon>Agaricomycotina</taxon>
        <taxon>Agaricomycetes</taxon>
        <taxon>Agaricomycetidae</taxon>
        <taxon>Boletales</taxon>
        <taxon>Suillineae</taxon>
        <taxon>Suillaceae</taxon>
        <taxon>Suillus</taxon>
    </lineage>
</organism>
<dbReference type="RefSeq" id="XP_041293249.1">
    <property type="nucleotide sequence ID" value="XM_041441458.1"/>
</dbReference>
<name>A0A9P7F6U3_9AGAM</name>
<sequence>MATANRQAPPRLTTQEIMELTNEVHNADTGKKYLERTALSIKGKPYTVNTLTKTLLHVTQLSGISLPAVTAIRAVAFITQEKTNNETAEIIAKLVVASISPQVAKLQEAEEAISKATMELNAKLATQVSDSPLLKPSHAETLKMGQSPHQDPVHQSQQVQQLAREAIKERQLLIDFPANCPLVVGKSSHAQLVERVRKALAALPKEDDIDLEMKAVSQFKQGGMTIEFKMKEAAIYIHTNEETKNLLLKNLDPNATIKERIYPVVIPFMPVTFNPTSDAALRTLEDKNNWTKGSLASARWIKPAEKRMSTQQAAHVLINFTEPMEANTAIRDGITFYQLKLWPKKNRRKPIRCAKCQHFGHITCECIAKGDTCANCGNNHRSNDCTTKDKNYCTSCEMEDHSSWSRDCPFFKKKCDDTDKHYPDNSMPFFPTNEEWTQVAAPPKPAPYRKPAPPPNDQPPPLTQRTLDSYLNRQNHRFGRGGPPS</sequence>
<gene>
    <name evidence="2" type="ORF">F5147DRAFT_773345</name>
</gene>
<feature type="region of interest" description="Disordered" evidence="1">
    <location>
        <begin position="433"/>
        <end position="485"/>
    </location>
</feature>
<reference evidence="2" key="1">
    <citation type="journal article" date="2020" name="New Phytol.">
        <title>Comparative genomics reveals dynamic genome evolution in host specialist ectomycorrhizal fungi.</title>
        <authorList>
            <person name="Lofgren L.A."/>
            <person name="Nguyen N.H."/>
            <person name="Vilgalys R."/>
            <person name="Ruytinx J."/>
            <person name="Liao H.L."/>
            <person name="Branco S."/>
            <person name="Kuo A."/>
            <person name="LaButti K."/>
            <person name="Lipzen A."/>
            <person name="Andreopoulos W."/>
            <person name="Pangilinan J."/>
            <person name="Riley R."/>
            <person name="Hundley H."/>
            <person name="Na H."/>
            <person name="Barry K."/>
            <person name="Grigoriev I.V."/>
            <person name="Stajich J.E."/>
            <person name="Kennedy P.G."/>
        </authorList>
    </citation>
    <scope>NUCLEOTIDE SEQUENCE</scope>
    <source>
        <strain evidence="2">FC423</strain>
    </source>
</reference>
<evidence type="ECO:0000256" key="1">
    <source>
        <dbReference type="SAM" id="MobiDB-lite"/>
    </source>
</evidence>
<accession>A0A9P7F6U3</accession>
<keyword evidence="3" id="KW-1185">Reference proteome</keyword>
<evidence type="ECO:0008006" key="4">
    <source>
        <dbReference type="Google" id="ProtNLM"/>
    </source>
</evidence>
<proteinExistence type="predicted"/>
<comment type="caution">
    <text evidence="2">The sequence shown here is derived from an EMBL/GenBank/DDBJ whole genome shotgun (WGS) entry which is preliminary data.</text>
</comment>
<evidence type="ECO:0000313" key="3">
    <source>
        <dbReference type="Proteomes" id="UP000823399"/>
    </source>
</evidence>